<dbReference type="Proteomes" id="UP000316621">
    <property type="component" value="Chromosome 4"/>
</dbReference>
<gene>
    <name evidence="2" type="ORF">C5167_004808</name>
</gene>
<feature type="transmembrane region" description="Helical" evidence="1">
    <location>
        <begin position="6"/>
        <end position="27"/>
    </location>
</feature>
<evidence type="ECO:0000313" key="3">
    <source>
        <dbReference type="Proteomes" id="UP000316621"/>
    </source>
</evidence>
<dbReference type="Gramene" id="RZC57506">
    <property type="protein sequence ID" value="RZC57506"/>
    <property type="gene ID" value="C5167_004808"/>
</dbReference>
<keyword evidence="3" id="KW-1185">Reference proteome</keyword>
<accession>A0A4Y7JAH5</accession>
<keyword evidence="1" id="KW-0812">Transmembrane</keyword>
<dbReference type="EMBL" id="CM010718">
    <property type="protein sequence ID" value="RZC57506.1"/>
    <property type="molecule type" value="Genomic_DNA"/>
</dbReference>
<proteinExistence type="predicted"/>
<organism evidence="2 3">
    <name type="scientific">Papaver somniferum</name>
    <name type="common">Opium poppy</name>
    <dbReference type="NCBI Taxonomy" id="3469"/>
    <lineage>
        <taxon>Eukaryota</taxon>
        <taxon>Viridiplantae</taxon>
        <taxon>Streptophyta</taxon>
        <taxon>Embryophyta</taxon>
        <taxon>Tracheophyta</taxon>
        <taxon>Spermatophyta</taxon>
        <taxon>Magnoliopsida</taxon>
        <taxon>Ranunculales</taxon>
        <taxon>Papaveraceae</taxon>
        <taxon>Papaveroideae</taxon>
        <taxon>Papaver</taxon>
    </lineage>
</organism>
<sequence>MVREYIAIFVGRIFIALPAELIFSRLYTQGCCFLLHRLINSIKATSVSMKEVTQNHEVVMQAQKIDQKHQLQKQKR</sequence>
<dbReference type="AlphaFoldDB" id="A0A4Y7JAH5"/>
<name>A0A4Y7JAH5_PAPSO</name>
<keyword evidence="1" id="KW-0472">Membrane</keyword>
<protein>
    <submittedName>
        <fullName evidence="2">Uncharacterized protein</fullName>
    </submittedName>
</protein>
<keyword evidence="1" id="KW-1133">Transmembrane helix</keyword>
<evidence type="ECO:0000256" key="1">
    <source>
        <dbReference type="SAM" id="Phobius"/>
    </source>
</evidence>
<evidence type="ECO:0000313" key="2">
    <source>
        <dbReference type="EMBL" id="RZC57506.1"/>
    </source>
</evidence>
<reference evidence="2 3" key="1">
    <citation type="journal article" date="2018" name="Science">
        <title>The opium poppy genome and morphinan production.</title>
        <authorList>
            <person name="Guo L."/>
            <person name="Winzer T."/>
            <person name="Yang X."/>
            <person name="Li Y."/>
            <person name="Ning Z."/>
            <person name="He Z."/>
            <person name="Teodor R."/>
            <person name="Lu Y."/>
            <person name="Bowser T.A."/>
            <person name="Graham I.A."/>
            <person name="Ye K."/>
        </authorList>
    </citation>
    <scope>NUCLEOTIDE SEQUENCE [LARGE SCALE GENOMIC DNA]</scope>
    <source>
        <strain evidence="3">cv. HN1</strain>
        <tissue evidence="2">Leaves</tissue>
    </source>
</reference>